<name>A0A7C4TGS3_UNCW3</name>
<dbReference type="PANTHER" id="PTHR30489">
    <property type="entry name" value="LIPOPROTEIN-RELEASING SYSTEM TRANSMEMBRANE PROTEIN LOLE"/>
    <property type="match status" value="1"/>
</dbReference>
<feature type="transmembrane region" description="Helical" evidence="7">
    <location>
        <begin position="308"/>
        <end position="341"/>
    </location>
</feature>
<comment type="similarity">
    <text evidence="2">Belongs to the ABC-4 integral membrane protein family. LolC/E subfamily.</text>
</comment>
<accession>A0A7C4TGS3</accession>
<evidence type="ECO:0000256" key="4">
    <source>
        <dbReference type="ARBA" id="ARBA00022692"/>
    </source>
</evidence>
<evidence type="ECO:0000256" key="5">
    <source>
        <dbReference type="ARBA" id="ARBA00022989"/>
    </source>
</evidence>
<evidence type="ECO:0000256" key="3">
    <source>
        <dbReference type="ARBA" id="ARBA00022475"/>
    </source>
</evidence>
<organism evidence="10">
    <name type="scientific">candidate division WOR-3 bacterium</name>
    <dbReference type="NCBI Taxonomy" id="2052148"/>
    <lineage>
        <taxon>Bacteria</taxon>
        <taxon>Bacteria division WOR-3</taxon>
    </lineage>
</organism>
<dbReference type="Pfam" id="PF02687">
    <property type="entry name" value="FtsX"/>
    <property type="match status" value="1"/>
</dbReference>
<feature type="domain" description="ABC3 transporter permease C-terminal" evidence="8">
    <location>
        <begin position="267"/>
        <end position="389"/>
    </location>
</feature>
<dbReference type="EMBL" id="DTGZ01000041">
    <property type="protein sequence ID" value="HGV97081.1"/>
    <property type="molecule type" value="Genomic_DNA"/>
</dbReference>
<feature type="transmembrane region" description="Helical" evidence="7">
    <location>
        <begin position="263"/>
        <end position="288"/>
    </location>
</feature>
<dbReference type="PANTHER" id="PTHR30489:SF0">
    <property type="entry name" value="LIPOPROTEIN-RELEASING SYSTEM TRANSMEMBRANE PROTEIN LOLE"/>
    <property type="match status" value="1"/>
</dbReference>
<keyword evidence="5 7" id="KW-1133">Transmembrane helix</keyword>
<sequence length="399" mass="45157">MSPEIFVARRYLRSRRYKFFSLSSSIAIGGIFVGVSALLITLSIMNGFQNELRRRILGGTPHIIIRRFFNEPLTEYEEVMKKLKKFYFIKGYAPFIYTKSLVRNRKNVDGVIIKGVDENMERDITEVDEHIIDGVFDLKNGCLIGVELAHNLKASVGDTLIITSPFIEQLGLLPRAKRVILKGIFDLGMYDYNATMVYMNLEDVQHLFEMEDAVSGIELKVDNVYKTPGYSKIIEKEIGYPFRVQDWIETNRSVFTALKLEKIVTFIVLTLIIIVAGFNIIGTLVNIVKKKTKEIGILRSFGFTTNQIMRIFIYLGTTMGIIGTTLGVCFSIIACLILNQYRFINLPGDVYFITKLPVEMSVGDFIVVAFAAIIVSFLATIYPAKKAANLVTVEALRNE</sequence>
<proteinExistence type="inferred from homology"/>
<dbReference type="GO" id="GO:0098797">
    <property type="term" value="C:plasma membrane protein complex"/>
    <property type="evidence" value="ECO:0007669"/>
    <property type="project" value="TreeGrafter"/>
</dbReference>
<comment type="caution">
    <text evidence="10">The sequence shown here is derived from an EMBL/GenBank/DDBJ whole genome shotgun (WGS) entry which is preliminary data.</text>
</comment>
<dbReference type="AlphaFoldDB" id="A0A7C4TGS3"/>
<dbReference type="Pfam" id="PF12704">
    <property type="entry name" value="MacB_PCD"/>
    <property type="match status" value="1"/>
</dbReference>
<evidence type="ECO:0000259" key="8">
    <source>
        <dbReference type="Pfam" id="PF02687"/>
    </source>
</evidence>
<comment type="subcellular location">
    <subcellularLocation>
        <location evidence="1">Cell membrane</location>
        <topology evidence="1">Multi-pass membrane protein</topology>
    </subcellularLocation>
</comment>
<reference evidence="10" key="1">
    <citation type="journal article" date="2020" name="mSystems">
        <title>Genome- and Community-Level Interaction Insights into Carbon Utilization and Element Cycling Functions of Hydrothermarchaeota in Hydrothermal Sediment.</title>
        <authorList>
            <person name="Zhou Z."/>
            <person name="Liu Y."/>
            <person name="Xu W."/>
            <person name="Pan J."/>
            <person name="Luo Z.H."/>
            <person name="Li M."/>
        </authorList>
    </citation>
    <scope>NUCLEOTIDE SEQUENCE [LARGE SCALE GENOMIC DNA]</scope>
    <source>
        <strain evidence="10">SpSt-774</strain>
    </source>
</reference>
<evidence type="ECO:0000256" key="7">
    <source>
        <dbReference type="SAM" id="Phobius"/>
    </source>
</evidence>
<feature type="transmembrane region" description="Helical" evidence="7">
    <location>
        <begin position="361"/>
        <end position="382"/>
    </location>
</feature>
<feature type="transmembrane region" description="Helical" evidence="7">
    <location>
        <begin position="20"/>
        <end position="45"/>
    </location>
</feature>
<evidence type="ECO:0000313" key="10">
    <source>
        <dbReference type="EMBL" id="HGV97081.1"/>
    </source>
</evidence>
<feature type="domain" description="MacB-like periplasmic core" evidence="9">
    <location>
        <begin position="24"/>
        <end position="223"/>
    </location>
</feature>
<evidence type="ECO:0000256" key="6">
    <source>
        <dbReference type="ARBA" id="ARBA00023136"/>
    </source>
</evidence>
<keyword evidence="3" id="KW-1003">Cell membrane</keyword>
<keyword evidence="4 7" id="KW-0812">Transmembrane</keyword>
<dbReference type="InterPro" id="IPR025857">
    <property type="entry name" value="MacB_PCD"/>
</dbReference>
<evidence type="ECO:0000256" key="2">
    <source>
        <dbReference type="ARBA" id="ARBA00005236"/>
    </source>
</evidence>
<protein>
    <submittedName>
        <fullName evidence="10">FtsX-like permease family protein</fullName>
    </submittedName>
</protein>
<evidence type="ECO:0000256" key="1">
    <source>
        <dbReference type="ARBA" id="ARBA00004651"/>
    </source>
</evidence>
<dbReference type="InterPro" id="IPR051447">
    <property type="entry name" value="Lipoprotein-release_system"/>
</dbReference>
<dbReference type="GO" id="GO:0044874">
    <property type="term" value="P:lipoprotein localization to outer membrane"/>
    <property type="evidence" value="ECO:0007669"/>
    <property type="project" value="TreeGrafter"/>
</dbReference>
<dbReference type="InterPro" id="IPR003838">
    <property type="entry name" value="ABC3_permease_C"/>
</dbReference>
<gene>
    <name evidence="10" type="ORF">ENV60_02155</name>
</gene>
<evidence type="ECO:0000259" key="9">
    <source>
        <dbReference type="Pfam" id="PF12704"/>
    </source>
</evidence>
<keyword evidence="6 7" id="KW-0472">Membrane</keyword>